<reference evidence="3 4" key="1">
    <citation type="submission" date="2018-08" db="EMBL/GenBank/DDBJ databases">
        <title>Draft genome of the lignicolous fungus Coniochaeta pulveracea.</title>
        <authorList>
            <person name="Borstlap C.J."/>
            <person name="De Witt R.N."/>
            <person name="Botha A."/>
            <person name="Volschenk H."/>
        </authorList>
    </citation>
    <scope>NUCLEOTIDE SEQUENCE [LARGE SCALE GENOMIC DNA]</scope>
    <source>
        <strain evidence="3 4">CAB683</strain>
    </source>
</reference>
<keyword evidence="2" id="KW-0472">Membrane</keyword>
<evidence type="ECO:0000256" key="2">
    <source>
        <dbReference type="SAM" id="Phobius"/>
    </source>
</evidence>
<protein>
    <submittedName>
        <fullName evidence="3">Vacuolar protein sorting-associated protein 62</fullName>
    </submittedName>
</protein>
<dbReference type="AlphaFoldDB" id="A0A420YNP3"/>
<dbReference type="PANTHER" id="PTHR48172:SF2">
    <property type="entry name" value="VACUOLAR PROTEIN SORTING PROTEIN 62"/>
    <property type="match status" value="1"/>
</dbReference>
<name>A0A420YNP3_9PEZI</name>
<keyword evidence="4" id="KW-1185">Reference proteome</keyword>
<evidence type="ECO:0000313" key="3">
    <source>
        <dbReference type="EMBL" id="RKU49537.1"/>
    </source>
</evidence>
<organism evidence="3 4">
    <name type="scientific">Coniochaeta pulveracea</name>
    <dbReference type="NCBI Taxonomy" id="177199"/>
    <lineage>
        <taxon>Eukaryota</taxon>
        <taxon>Fungi</taxon>
        <taxon>Dikarya</taxon>
        <taxon>Ascomycota</taxon>
        <taxon>Pezizomycotina</taxon>
        <taxon>Sordariomycetes</taxon>
        <taxon>Sordariomycetidae</taxon>
        <taxon>Coniochaetales</taxon>
        <taxon>Coniochaetaceae</taxon>
        <taxon>Coniochaeta</taxon>
    </lineage>
</organism>
<accession>A0A420YNP3</accession>
<dbReference type="PANTHER" id="PTHR48172">
    <property type="match status" value="1"/>
</dbReference>
<dbReference type="Proteomes" id="UP000275385">
    <property type="component" value="Unassembled WGS sequence"/>
</dbReference>
<feature type="transmembrane region" description="Helical" evidence="2">
    <location>
        <begin position="9"/>
        <end position="26"/>
    </location>
</feature>
<comment type="caution">
    <text evidence="3">The sequence shown here is derived from an EMBL/GenBank/DDBJ whole genome shotgun (WGS) entry which is preliminary data.</text>
</comment>
<proteinExistence type="predicted"/>
<dbReference type="EMBL" id="QVQW01000001">
    <property type="protein sequence ID" value="RKU49537.1"/>
    <property type="molecule type" value="Genomic_DNA"/>
</dbReference>
<feature type="region of interest" description="Disordered" evidence="1">
    <location>
        <begin position="208"/>
        <end position="229"/>
    </location>
</feature>
<keyword evidence="2" id="KW-0812">Transmembrane</keyword>
<keyword evidence="2" id="KW-1133">Transmembrane helix</keyword>
<sequence>MYATYLRRVIVALGGISALLFLLWILPRALNPVPPTEEERKRDSQWIDTSPYWLDRQACRFLGLCGIQHVRWDAPALSDDLTDDDQDDDLKWIDLKRRSSATGRTRNREVKGPWVSVKRPEDGKARLVGDIPDYVLKYAPLVHLYSGEHFFPSDIAEFITHMMPYTNGSAMNLTEPVNLDNLYDLDKEPNRVFLTAEVDVETRPKWLHDYKNKPSPWQDGGDGNEEHDDDHQLVVEDPEKQNPRIDTTNWWEVDKNHSVRKDTDPHQRLSKRRGQERFNTAAQQHVVPPVPMYKPDAEGYSGAPAVLVMVDRGSGILDVFWFYFYAFNLGQTVLRMRFGNHVGDWEYSMVRFENGVPRAMFLSEHEGGKAYLWSALEKRKTRYNPPGKTVADEQLVERPVIFSAVGSHAMYADPGKHPYVIPFGLLADQTDRGPLWDPAKNTYAYFYDYEANDEGNITSSLIPAASNPEAPTDWFHFSGAWGDETYELADKRQWRLFGQYHYVTGPQGPKFKKLDREKVCPIDNCKIVKSIAAGRKSTWY</sequence>
<evidence type="ECO:0000313" key="4">
    <source>
        <dbReference type="Proteomes" id="UP000275385"/>
    </source>
</evidence>
<dbReference type="STRING" id="177199.A0A420YNP3"/>
<gene>
    <name evidence="3" type="primary">VPS62</name>
    <name evidence="3" type="ORF">DL546_009048</name>
</gene>
<evidence type="ECO:0000256" key="1">
    <source>
        <dbReference type="SAM" id="MobiDB-lite"/>
    </source>
</evidence>
<dbReference type="OrthoDB" id="188042at2759"/>